<dbReference type="PANTHER" id="PTHR43321:SF3">
    <property type="entry name" value="GLUTAMATE DECARBOXYLASE"/>
    <property type="match status" value="1"/>
</dbReference>
<dbReference type="EMBL" id="HBIW01000775">
    <property type="protein sequence ID" value="CAE0685223.1"/>
    <property type="molecule type" value="Transcribed_RNA"/>
</dbReference>
<evidence type="ECO:0000313" key="3">
    <source>
        <dbReference type="EMBL" id="CAE0685223.1"/>
    </source>
</evidence>
<dbReference type="AlphaFoldDB" id="A0A7S3ZJH9"/>
<dbReference type="InterPro" id="IPR010107">
    <property type="entry name" value="Glutamate_decarboxylase"/>
</dbReference>
<evidence type="ECO:0000256" key="1">
    <source>
        <dbReference type="ARBA" id="ARBA00009533"/>
    </source>
</evidence>
<dbReference type="GO" id="GO:0004351">
    <property type="term" value="F:glutamate decarboxylase activity"/>
    <property type="evidence" value="ECO:0007669"/>
    <property type="project" value="InterPro"/>
</dbReference>
<feature type="region of interest" description="Disordered" evidence="2">
    <location>
        <begin position="1"/>
        <end position="35"/>
    </location>
</feature>
<dbReference type="PANTHER" id="PTHR43321">
    <property type="entry name" value="GLUTAMATE DECARBOXYLASE"/>
    <property type="match status" value="1"/>
</dbReference>
<dbReference type="GO" id="GO:0006538">
    <property type="term" value="P:L-glutamate catabolic process"/>
    <property type="evidence" value="ECO:0007669"/>
    <property type="project" value="TreeGrafter"/>
</dbReference>
<dbReference type="GO" id="GO:0030170">
    <property type="term" value="F:pyridoxal phosphate binding"/>
    <property type="evidence" value="ECO:0007669"/>
    <property type="project" value="InterPro"/>
</dbReference>
<dbReference type="GO" id="GO:0005829">
    <property type="term" value="C:cytosol"/>
    <property type="evidence" value="ECO:0007669"/>
    <property type="project" value="TreeGrafter"/>
</dbReference>
<evidence type="ECO:0008006" key="4">
    <source>
        <dbReference type="Google" id="ProtNLM"/>
    </source>
</evidence>
<evidence type="ECO:0000256" key="2">
    <source>
        <dbReference type="SAM" id="MobiDB-lite"/>
    </source>
</evidence>
<protein>
    <recommendedName>
        <fullName evidence="4">Glutamate decarboxylase</fullName>
    </recommendedName>
</protein>
<reference evidence="3" key="1">
    <citation type="submission" date="2021-01" db="EMBL/GenBank/DDBJ databases">
        <authorList>
            <person name="Corre E."/>
            <person name="Pelletier E."/>
            <person name="Niang G."/>
            <person name="Scheremetjew M."/>
            <person name="Finn R."/>
            <person name="Kale V."/>
            <person name="Holt S."/>
            <person name="Cochrane G."/>
            <person name="Meng A."/>
            <person name="Brown T."/>
            <person name="Cohen L."/>
        </authorList>
    </citation>
    <scope>NUCLEOTIDE SEQUENCE</scope>
    <source>
        <strain evidence="3">CCMP1756</strain>
    </source>
</reference>
<name>A0A7S3ZJH9_9STRA</name>
<dbReference type="Gene3D" id="3.90.1150.160">
    <property type="match status" value="1"/>
</dbReference>
<gene>
    <name evidence="3" type="ORF">PCAL00307_LOCUS657</name>
</gene>
<dbReference type="InterPro" id="IPR015424">
    <property type="entry name" value="PyrdxlP-dep_Trfase"/>
</dbReference>
<feature type="compositionally biased region" description="Basic residues" evidence="2">
    <location>
        <begin position="19"/>
        <end position="35"/>
    </location>
</feature>
<proteinExistence type="inferred from homology"/>
<organism evidence="3">
    <name type="scientific">Pelagomonas calceolata</name>
    <dbReference type="NCBI Taxonomy" id="35677"/>
    <lineage>
        <taxon>Eukaryota</taxon>
        <taxon>Sar</taxon>
        <taxon>Stramenopiles</taxon>
        <taxon>Ochrophyta</taxon>
        <taxon>Pelagophyceae</taxon>
        <taxon>Pelagomonadales</taxon>
        <taxon>Pelagomonadaceae</taxon>
        <taxon>Pelagomonas</taxon>
    </lineage>
</organism>
<accession>A0A7S3ZJH9</accession>
<comment type="similarity">
    <text evidence="1">Belongs to the group II decarboxylase family.</text>
</comment>
<dbReference type="SUPFAM" id="SSF53383">
    <property type="entry name" value="PLP-dependent transferases"/>
    <property type="match status" value="1"/>
</dbReference>
<sequence length="223" mass="25180">MAKKRKSETPAVASGARIHVSRRLTARGSSRRPPRHRRVVSSVGWRYWSSLLDDKPRADVQFYKFLRLGTTGYRRVCDNMMAVAARIRKGLKELKRADGTPYVQLLDAGDTKCLPVVTARVNPALNAPYDDIDLQHAIAQEHWYVCGYKMNMKHPITEETHHLFHDADPSTPMFRVVVKANLSMPMADNLVASIKKSFAFLDAHGAGFNSHPHHAHQPHHKAC</sequence>